<dbReference type="EMBL" id="KI965480">
    <property type="protein sequence ID" value="EUD65375.1"/>
    <property type="molecule type" value="Genomic_DNA"/>
</dbReference>
<keyword evidence="1" id="KW-0143">Chaperone</keyword>
<keyword evidence="4" id="KW-1185">Reference proteome</keyword>
<dbReference type="Pfam" id="PF01556">
    <property type="entry name" value="DnaJ_C"/>
    <property type="match status" value="1"/>
</dbReference>
<dbReference type="VEuPathDB" id="PlasmoDB:C922_04320"/>
<dbReference type="FunFam" id="2.60.260.20:FF:000006">
    <property type="entry name" value="DnaJ subfamily B member 13"/>
    <property type="match status" value="1"/>
</dbReference>
<dbReference type="PROSITE" id="PS50076">
    <property type="entry name" value="DNAJ_2"/>
    <property type="match status" value="1"/>
</dbReference>
<dbReference type="CDD" id="cd10747">
    <property type="entry name" value="DnaJ_C"/>
    <property type="match status" value="1"/>
</dbReference>
<dbReference type="InterPro" id="IPR001623">
    <property type="entry name" value="DnaJ_domain"/>
</dbReference>
<proteinExistence type="predicted"/>
<dbReference type="Proteomes" id="UP000030640">
    <property type="component" value="Unassembled WGS sequence"/>
</dbReference>
<dbReference type="GO" id="GO:0051087">
    <property type="term" value="F:protein-folding chaperone binding"/>
    <property type="evidence" value="ECO:0007669"/>
    <property type="project" value="TreeGrafter"/>
</dbReference>
<sequence length="314" mass="36250">MKWHPDRHLDPEDKKVAEEKFKIVVAAYEVLSDENKRKIYDSHGIAALKGNCIIPPEPYDEDVYEFPRFSSYDSQIDTVEMFKKIIDPIKNFSIKSAFNERFQKASNFINNMSSKMRSYSTPGSTTSTNIHNTHKSYEEPLFVTLEDLFHGCQKKLEITRRRYKGPICYDDHKLLTIDIKPGLDDGTRIICYGDGDQLSPWQQPGNLIFKVTTKDHNIYIRDGNNLIFRCVLTLEQVLSGFQFGLLTLDKRELIIRVDDFVTPNSRRTIPNEGMPILNNPSKRGNLIIEFVILFPPDLSNREQLALIDILSNKT</sequence>
<dbReference type="PRINTS" id="PR00625">
    <property type="entry name" value="JDOMAIN"/>
</dbReference>
<organism evidence="3 4">
    <name type="scientific">Plasmodium inui San Antonio 1</name>
    <dbReference type="NCBI Taxonomy" id="1237626"/>
    <lineage>
        <taxon>Eukaryota</taxon>
        <taxon>Sar</taxon>
        <taxon>Alveolata</taxon>
        <taxon>Apicomplexa</taxon>
        <taxon>Aconoidasida</taxon>
        <taxon>Haemosporida</taxon>
        <taxon>Plasmodiidae</taxon>
        <taxon>Plasmodium</taxon>
        <taxon>Plasmodium (Plasmodium)</taxon>
    </lineage>
</organism>
<dbReference type="InterPro" id="IPR051339">
    <property type="entry name" value="DnaJ_subfamily_B"/>
</dbReference>
<gene>
    <name evidence="3" type="ORF">C922_04320</name>
</gene>
<dbReference type="Gene3D" id="2.60.260.20">
    <property type="entry name" value="Urease metallochaperone UreE, N-terminal domain"/>
    <property type="match status" value="2"/>
</dbReference>
<reference evidence="3 4" key="1">
    <citation type="submission" date="2013-02" db="EMBL/GenBank/DDBJ databases">
        <title>The Genome Sequence of Plasmodium inui San Antonio 1.</title>
        <authorList>
            <consortium name="The Broad Institute Genome Sequencing Platform"/>
            <consortium name="The Broad Institute Genome Sequencing Center for Infectious Disease"/>
            <person name="Neafsey D."/>
            <person name="Cheeseman I."/>
            <person name="Volkman S."/>
            <person name="Adams J."/>
            <person name="Walker B."/>
            <person name="Young S.K."/>
            <person name="Zeng Q."/>
            <person name="Gargeya S."/>
            <person name="Fitzgerald M."/>
            <person name="Haas B."/>
            <person name="Abouelleil A."/>
            <person name="Alvarado L."/>
            <person name="Arachchi H.M."/>
            <person name="Berlin A.M."/>
            <person name="Chapman S.B."/>
            <person name="Dewar J."/>
            <person name="Goldberg J."/>
            <person name="Griggs A."/>
            <person name="Gujja S."/>
            <person name="Hansen M."/>
            <person name="Howarth C."/>
            <person name="Imamovic A."/>
            <person name="Larimer J."/>
            <person name="McCowan C."/>
            <person name="Murphy C."/>
            <person name="Neiman D."/>
            <person name="Pearson M."/>
            <person name="Priest M."/>
            <person name="Roberts A."/>
            <person name="Saif S."/>
            <person name="Shea T."/>
            <person name="Sisk P."/>
            <person name="Sykes S."/>
            <person name="Wortman J."/>
            <person name="Nusbaum C."/>
            <person name="Birren B."/>
        </authorList>
    </citation>
    <scope>NUCLEOTIDE SEQUENCE [LARGE SCALE GENOMIC DNA]</scope>
    <source>
        <strain evidence="3 4">San Antonio 1</strain>
    </source>
</reference>
<dbReference type="GeneID" id="20039594"/>
<dbReference type="PANTHER" id="PTHR24078">
    <property type="entry name" value="DNAJ HOMOLOG SUBFAMILY C MEMBER"/>
    <property type="match status" value="1"/>
</dbReference>
<protein>
    <recommendedName>
        <fullName evidence="2">J domain-containing protein</fullName>
    </recommendedName>
</protein>
<evidence type="ECO:0000259" key="2">
    <source>
        <dbReference type="PROSITE" id="PS50076"/>
    </source>
</evidence>
<dbReference type="InterPro" id="IPR036869">
    <property type="entry name" value="J_dom_sf"/>
</dbReference>
<dbReference type="CDD" id="cd06257">
    <property type="entry name" value="DnaJ"/>
    <property type="match status" value="1"/>
</dbReference>
<dbReference type="SUPFAM" id="SSF49493">
    <property type="entry name" value="HSP40/DnaJ peptide-binding domain"/>
    <property type="match status" value="2"/>
</dbReference>
<dbReference type="Pfam" id="PF00226">
    <property type="entry name" value="DnaJ"/>
    <property type="match status" value="1"/>
</dbReference>
<dbReference type="GO" id="GO:0006457">
    <property type="term" value="P:protein folding"/>
    <property type="evidence" value="ECO:0007669"/>
    <property type="project" value="InterPro"/>
</dbReference>
<dbReference type="OrthoDB" id="550424at2759"/>
<dbReference type="RefSeq" id="XP_008818125.1">
    <property type="nucleotide sequence ID" value="XM_008819903.1"/>
</dbReference>
<dbReference type="InterPro" id="IPR002939">
    <property type="entry name" value="DnaJ_C"/>
</dbReference>
<accession>W7A136</accession>
<dbReference type="InterPro" id="IPR008971">
    <property type="entry name" value="HSP40/DnaJ_pept-bd"/>
</dbReference>
<dbReference type="InterPro" id="IPR018253">
    <property type="entry name" value="DnaJ_domain_CS"/>
</dbReference>
<dbReference type="Gene3D" id="1.10.287.110">
    <property type="entry name" value="DnaJ domain"/>
    <property type="match status" value="1"/>
</dbReference>
<dbReference type="PROSITE" id="PS00636">
    <property type="entry name" value="DNAJ_1"/>
    <property type="match status" value="1"/>
</dbReference>
<dbReference type="SUPFAM" id="SSF46565">
    <property type="entry name" value="Chaperone J-domain"/>
    <property type="match status" value="1"/>
</dbReference>
<evidence type="ECO:0000256" key="1">
    <source>
        <dbReference type="ARBA" id="ARBA00023186"/>
    </source>
</evidence>
<dbReference type="PANTHER" id="PTHR24078:SF553">
    <property type="entry name" value="DNAJ HOMOLOG SUBFAMILY B MEMBER 5"/>
    <property type="match status" value="1"/>
</dbReference>
<evidence type="ECO:0000313" key="3">
    <source>
        <dbReference type="EMBL" id="EUD65375.1"/>
    </source>
</evidence>
<dbReference type="GO" id="GO:0051082">
    <property type="term" value="F:unfolded protein binding"/>
    <property type="evidence" value="ECO:0007669"/>
    <property type="project" value="InterPro"/>
</dbReference>
<dbReference type="GO" id="GO:0005829">
    <property type="term" value="C:cytosol"/>
    <property type="evidence" value="ECO:0007669"/>
    <property type="project" value="TreeGrafter"/>
</dbReference>
<evidence type="ECO:0000313" key="4">
    <source>
        <dbReference type="Proteomes" id="UP000030640"/>
    </source>
</evidence>
<feature type="domain" description="J" evidence="2">
    <location>
        <begin position="1"/>
        <end position="44"/>
    </location>
</feature>
<dbReference type="AlphaFoldDB" id="W7A136"/>
<name>W7A136_9APIC</name>